<sequence>MQKMGMGVGVWAGDSEGGGLPRGEAGTWGGAGGGQAGACSFWRVGSLTSCRNVATCR</sequence>
<evidence type="ECO:0000313" key="2">
    <source>
        <dbReference type="Proteomes" id="UP000656881"/>
    </source>
</evidence>
<name>A0ABQ2MVW1_9ACTN</name>
<dbReference type="Proteomes" id="UP000656881">
    <property type="component" value="Unassembled WGS sequence"/>
</dbReference>
<proteinExistence type="predicted"/>
<protein>
    <submittedName>
        <fullName evidence="1">Uncharacterized protein</fullName>
    </submittedName>
</protein>
<reference evidence="2" key="1">
    <citation type="journal article" date="2019" name="Int. J. Syst. Evol. Microbiol.">
        <title>The Global Catalogue of Microorganisms (GCM) 10K type strain sequencing project: providing services to taxonomists for standard genome sequencing and annotation.</title>
        <authorList>
            <consortium name="The Broad Institute Genomics Platform"/>
            <consortium name="The Broad Institute Genome Sequencing Center for Infectious Disease"/>
            <person name="Wu L."/>
            <person name="Ma J."/>
        </authorList>
    </citation>
    <scope>NUCLEOTIDE SEQUENCE [LARGE SCALE GENOMIC DNA]</scope>
    <source>
        <strain evidence="2">CGMCC 4.7349</strain>
    </source>
</reference>
<gene>
    <name evidence="1" type="ORF">GCM10012286_82160</name>
</gene>
<keyword evidence="2" id="KW-1185">Reference proteome</keyword>
<evidence type="ECO:0000313" key="1">
    <source>
        <dbReference type="EMBL" id="GGO59779.1"/>
    </source>
</evidence>
<dbReference type="EMBL" id="BMNG01000030">
    <property type="protein sequence ID" value="GGO59779.1"/>
    <property type="molecule type" value="Genomic_DNA"/>
</dbReference>
<accession>A0ABQ2MVW1</accession>
<organism evidence="1 2">
    <name type="scientific">Streptomyces lasiicapitis</name>
    <dbReference type="NCBI Taxonomy" id="1923961"/>
    <lineage>
        <taxon>Bacteria</taxon>
        <taxon>Bacillati</taxon>
        <taxon>Actinomycetota</taxon>
        <taxon>Actinomycetes</taxon>
        <taxon>Kitasatosporales</taxon>
        <taxon>Streptomycetaceae</taxon>
        <taxon>Streptomyces</taxon>
    </lineage>
</organism>
<comment type="caution">
    <text evidence="1">The sequence shown here is derived from an EMBL/GenBank/DDBJ whole genome shotgun (WGS) entry which is preliminary data.</text>
</comment>